<sequence>MEKHNYFFNHTTRVEAVIERIETVLEKSRNMLLDDEIHLLEESLSDLRKLKKKAFSENDLMLMGRVVINLLRFFDIDIS</sequence>
<evidence type="ECO:0000313" key="1">
    <source>
        <dbReference type="EMBL" id="TLF45201.1"/>
    </source>
</evidence>
<accession>A0A5R8M6K1</accession>
<keyword evidence="2" id="KW-1185">Reference proteome</keyword>
<protein>
    <submittedName>
        <fullName evidence="1">Uncharacterized protein</fullName>
    </submittedName>
</protein>
<dbReference type="Proteomes" id="UP000308382">
    <property type="component" value="Unassembled WGS sequence"/>
</dbReference>
<dbReference type="EMBL" id="VBUK01000003">
    <property type="protein sequence ID" value="TLF45201.1"/>
    <property type="molecule type" value="Genomic_DNA"/>
</dbReference>
<organism evidence="1 2">
    <name type="scientific">Maribacter aurantiacus</name>
    <dbReference type="NCBI Taxonomy" id="1882343"/>
    <lineage>
        <taxon>Bacteria</taxon>
        <taxon>Pseudomonadati</taxon>
        <taxon>Bacteroidota</taxon>
        <taxon>Flavobacteriia</taxon>
        <taxon>Flavobacteriales</taxon>
        <taxon>Flavobacteriaceae</taxon>
        <taxon>Maribacter</taxon>
    </lineage>
</organism>
<evidence type="ECO:0000313" key="2">
    <source>
        <dbReference type="Proteomes" id="UP000308382"/>
    </source>
</evidence>
<dbReference type="OrthoDB" id="9991465at2"/>
<dbReference type="AlphaFoldDB" id="A0A5R8M6K1"/>
<gene>
    <name evidence="1" type="ORF">FEK29_07380</name>
</gene>
<name>A0A5R8M6K1_9FLAO</name>
<proteinExistence type="predicted"/>
<dbReference type="RefSeq" id="WP_138257788.1">
    <property type="nucleotide sequence ID" value="NZ_VBUK01000003.1"/>
</dbReference>
<comment type="caution">
    <text evidence="1">The sequence shown here is derived from an EMBL/GenBank/DDBJ whole genome shotgun (WGS) entry which is preliminary data.</text>
</comment>
<reference evidence="1 2" key="1">
    <citation type="journal article" date="2017" name="Int. J. Syst. Evol. Microbiol.">
        <title>Maripseudobacter aurantiacus gen. nov., sp. nov., a novel member of the family Flavobacteriaceae isolated from a sedimentation basin.</title>
        <authorList>
            <person name="Chen C."/>
            <person name="Su Y."/>
            <person name="Tao T."/>
            <person name="Fu G."/>
            <person name="Zhang C."/>
            <person name="Sun C."/>
            <person name="Zhang X."/>
            <person name="Wu M."/>
        </authorList>
    </citation>
    <scope>NUCLEOTIDE SEQUENCE [LARGE SCALE GENOMIC DNA]</scope>
    <source>
        <strain evidence="2">CDA4</strain>
    </source>
</reference>